<protein>
    <submittedName>
        <fullName evidence="2">RimJ/RimL family protein N-acetyltransferase</fullName>
    </submittedName>
</protein>
<dbReference type="PANTHER" id="PTHR43792:SF1">
    <property type="entry name" value="N-ACETYLTRANSFERASE DOMAIN-CONTAINING PROTEIN"/>
    <property type="match status" value="1"/>
</dbReference>
<name>A0A7X0NQM3_9ACTN</name>
<dbReference type="GO" id="GO:0016747">
    <property type="term" value="F:acyltransferase activity, transferring groups other than amino-acyl groups"/>
    <property type="evidence" value="ECO:0007669"/>
    <property type="project" value="InterPro"/>
</dbReference>
<feature type="domain" description="N-acetyltransferase" evidence="1">
    <location>
        <begin position="8"/>
        <end position="144"/>
    </location>
</feature>
<accession>A0A7X0NQM3</accession>
<dbReference type="Proteomes" id="UP000565579">
    <property type="component" value="Unassembled WGS sequence"/>
</dbReference>
<dbReference type="Gene3D" id="3.40.630.30">
    <property type="match status" value="1"/>
</dbReference>
<dbReference type="PROSITE" id="PS51186">
    <property type="entry name" value="GNAT"/>
    <property type="match status" value="1"/>
</dbReference>
<keyword evidence="3" id="KW-1185">Reference proteome</keyword>
<evidence type="ECO:0000259" key="1">
    <source>
        <dbReference type="PROSITE" id="PS51186"/>
    </source>
</evidence>
<dbReference type="InterPro" id="IPR051531">
    <property type="entry name" value="N-acetyltransferase"/>
</dbReference>
<evidence type="ECO:0000313" key="2">
    <source>
        <dbReference type="EMBL" id="MBB6547611.1"/>
    </source>
</evidence>
<keyword evidence="2" id="KW-0808">Transferase</keyword>
<organism evidence="2 3">
    <name type="scientific">Nonomuraea rubra</name>
    <dbReference type="NCBI Taxonomy" id="46180"/>
    <lineage>
        <taxon>Bacteria</taxon>
        <taxon>Bacillati</taxon>
        <taxon>Actinomycetota</taxon>
        <taxon>Actinomycetes</taxon>
        <taxon>Streptosporangiales</taxon>
        <taxon>Streptosporangiaceae</taxon>
        <taxon>Nonomuraea</taxon>
    </lineage>
</organism>
<dbReference type="EMBL" id="JACHMI010000001">
    <property type="protein sequence ID" value="MBB6547611.1"/>
    <property type="molecule type" value="Genomic_DNA"/>
</dbReference>
<reference evidence="2 3" key="1">
    <citation type="submission" date="2020-08" db="EMBL/GenBank/DDBJ databases">
        <title>Sequencing the genomes of 1000 actinobacteria strains.</title>
        <authorList>
            <person name="Klenk H.-P."/>
        </authorList>
    </citation>
    <scope>NUCLEOTIDE SEQUENCE [LARGE SCALE GENOMIC DNA]</scope>
    <source>
        <strain evidence="2 3">DSM 43768</strain>
    </source>
</reference>
<dbReference type="PANTHER" id="PTHR43792">
    <property type="entry name" value="GNAT FAMILY, PUTATIVE (AFU_ORTHOLOGUE AFUA_3G00765)-RELATED-RELATED"/>
    <property type="match status" value="1"/>
</dbReference>
<gene>
    <name evidence="2" type="ORF">HD593_002406</name>
</gene>
<dbReference type="AlphaFoldDB" id="A0A7X0NQM3"/>
<dbReference type="InterPro" id="IPR000182">
    <property type="entry name" value="GNAT_dom"/>
</dbReference>
<dbReference type="InterPro" id="IPR016181">
    <property type="entry name" value="Acyl_CoA_acyltransferase"/>
</dbReference>
<proteinExistence type="predicted"/>
<comment type="caution">
    <text evidence="2">The sequence shown here is derived from an EMBL/GenBank/DDBJ whole genome shotgun (WGS) entry which is preliminary data.</text>
</comment>
<evidence type="ECO:0000313" key="3">
    <source>
        <dbReference type="Proteomes" id="UP000565579"/>
    </source>
</evidence>
<dbReference type="Pfam" id="PF13302">
    <property type="entry name" value="Acetyltransf_3"/>
    <property type="match status" value="1"/>
</dbReference>
<dbReference type="SUPFAM" id="SSF55729">
    <property type="entry name" value="Acyl-CoA N-acyltransferases (Nat)"/>
    <property type="match status" value="1"/>
</dbReference>
<sequence>MVHVLSAETLYTFTGGTPPTLDELRARYIRQAAGRSPDGTQEWRNWILRRKPAAKAIGYVQATIMDEGRRAEVAWVIGTPWQGQGYASEAAKALLIWLRATGVTTVQAHIHPAHTASATVARNAGLLPTAQFNDGEQLWQRSFTQPPERSPH</sequence>